<keyword evidence="1" id="KW-0472">Membrane</keyword>
<protein>
    <submittedName>
        <fullName evidence="2">Dialkylresorcinol condensing enzyme DarA</fullName>
    </submittedName>
</protein>
<name>A0A2M9R7K6_9FLAO</name>
<sequence length="301" mass="34916">MEKNVLVIYYSQSGQLKEIAEQVVKPLVEDNQIQVDVLNIEMENDFPFPWTNETFFGAFPDTFLQVPHKIKPISNEVLSKKYDLILFAYQPWYLSPSIPANSFLQSEYAGKIFADTPVITIIGSRNMWAMAQEKVKKLFGNFNTKLVGNIALADRNPNLISAYTIVKWMFTGEKRKFGIFPTPGIAQHEIDKSSKFGEVILKHLKEGSYDNLQTDLLDKGAVEIRHFLIQIDKTANKMFAKWAGLIKNKKGNTRKRWLKGFYYYLVVAIWILSPIVNLIYWLTYPFRYQKIKKEITYFKGV</sequence>
<accession>A0A2M9R7K6</accession>
<dbReference type="InterPro" id="IPR029039">
    <property type="entry name" value="Flavoprotein-like_sf"/>
</dbReference>
<dbReference type="OrthoDB" id="4547866at2"/>
<keyword evidence="1" id="KW-0812">Transmembrane</keyword>
<gene>
    <name evidence="2" type="ORF">CDL10_10095</name>
</gene>
<proteinExistence type="predicted"/>
<feature type="transmembrane region" description="Helical" evidence="1">
    <location>
        <begin position="261"/>
        <end position="283"/>
    </location>
</feature>
<evidence type="ECO:0000313" key="2">
    <source>
        <dbReference type="EMBL" id="PJR04852.1"/>
    </source>
</evidence>
<reference evidence="2 3" key="1">
    <citation type="submission" date="2017-06" db="EMBL/GenBank/DDBJ databases">
        <title>Description of Avrilella dinanensis gen. nov. sp. nov.</title>
        <authorList>
            <person name="Leyer C."/>
            <person name="Sassi M."/>
            <person name="Minet J."/>
            <person name="Kayal S."/>
            <person name="Cattoir V."/>
        </authorList>
    </citation>
    <scope>NUCLEOTIDE SEQUENCE [LARGE SCALE GENOMIC DNA]</scope>
    <source>
        <strain evidence="2 3">UR159</strain>
    </source>
</reference>
<evidence type="ECO:0000256" key="1">
    <source>
        <dbReference type="SAM" id="Phobius"/>
    </source>
</evidence>
<dbReference type="Gene3D" id="3.40.50.360">
    <property type="match status" value="1"/>
</dbReference>
<evidence type="ECO:0000313" key="3">
    <source>
        <dbReference type="Proteomes" id="UP000231960"/>
    </source>
</evidence>
<dbReference type="EMBL" id="NIPO01000001">
    <property type="protein sequence ID" value="PJR04852.1"/>
    <property type="molecule type" value="Genomic_DNA"/>
</dbReference>
<organism evidence="2 3">
    <name type="scientific">Avrilella dinanensis</name>
    <dbReference type="NCBI Taxonomy" id="2008672"/>
    <lineage>
        <taxon>Bacteria</taxon>
        <taxon>Pseudomonadati</taxon>
        <taxon>Bacteroidota</taxon>
        <taxon>Flavobacteriia</taxon>
        <taxon>Flavobacteriales</taxon>
        <taxon>Flavobacteriaceae</taxon>
        <taxon>Avrilella</taxon>
    </lineage>
</organism>
<dbReference type="Proteomes" id="UP000231960">
    <property type="component" value="Unassembled WGS sequence"/>
</dbReference>
<dbReference type="SUPFAM" id="SSF52218">
    <property type="entry name" value="Flavoproteins"/>
    <property type="match status" value="1"/>
</dbReference>
<keyword evidence="3" id="KW-1185">Reference proteome</keyword>
<keyword evidence="1" id="KW-1133">Transmembrane helix</keyword>
<comment type="caution">
    <text evidence="2">The sequence shown here is derived from an EMBL/GenBank/DDBJ whole genome shotgun (WGS) entry which is preliminary data.</text>
</comment>
<dbReference type="RefSeq" id="WP_100678411.1">
    <property type="nucleotide sequence ID" value="NZ_NIPO01000001.1"/>
</dbReference>
<dbReference type="AlphaFoldDB" id="A0A2M9R7K6"/>